<dbReference type="KEGG" id="adl:AURDEDRAFT_187913"/>
<sequence>MHSWIDQAIMELAPRANTGCPVFALPREVLGMIFALVADPDDFFTEALLDLGDVCSHWNAVVRGTPSLWTTVKGAAASPDEKIAPHLAWRLARTQGAPVDLTLSLPDDMECDALSEALLPHMHHVRTLELDAGTRLLSGRHPAVAALLTRPARALVRLAIHETAITRAYFTIPGPAAFPPDLFSNDAPALQDLFLNRLCPPPVNWPPLRALRRFEYCSFDIDALRLAAVIRGLPATTCALRARPRHVPSASGMDPATALFVR</sequence>
<proteinExistence type="predicted"/>
<evidence type="ECO:0000313" key="2">
    <source>
        <dbReference type="EMBL" id="EJD37921.1"/>
    </source>
</evidence>
<dbReference type="EMBL" id="JH687833">
    <property type="protein sequence ID" value="EJD37921.1"/>
    <property type="molecule type" value="Genomic_DNA"/>
</dbReference>
<feature type="domain" description="F-box" evidence="1">
    <location>
        <begin position="24"/>
        <end position="72"/>
    </location>
</feature>
<dbReference type="InterPro" id="IPR001810">
    <property type="entry name" value="F-box_dom"/>
</dbReference>
<dbReference type="InParanoid" id="J0DBD4"/>
<evidence type="ECO:0000313" key="3">
    <source>
        <dbReference type="Proteomes" id="UP000006514"/>
    </source>
</evidence>
<gene>
    <name evidence="2" type="ORF">AURDEDRAFT_187913</name>
</gene>
<dbReference type="Pfam" id="PF12937">
    <property type="entry name" value="F-box-like"/>
    <property type="match status" value="1"/>
</dbReference>
<name>J0DBD4_AURST</name>
<dbReference type="Proteomes" id="UP000006514">
    <property type="component" value="Unassembled WGS sequence"/>
</dbReference>
<keyword evidence="3" id="KW-1185">Reference proteome</keyword>
<dbReference type="OrthoDB" id="3145677at2759"/>
<protein>
    <recommendedName>
        <fullName evidence="1">F-box domain-containing protein</fullName>
    </recommendedName>
</protein>
<dbReference type="AlphaFoldDB" id="J0DBD4"/>
<evidence type="ECO:0000259" key="1">
    <source>
        <dbReference type="Pfam" id="PF12937"/>
    </source>
</evidence>
<dbReference type="Gene3D" id="1.20.1280.50">
    <property type="match status" value="1"/>
</dbReference>
<reference evidence="3" key="1">
    <citation type="journal article" date="2012" name="Science">
        <title>The Paleozoic origin of enzymatic lignin decomposition reconstructed from 31 fungal genomes.</title>
        <authorList>
            <person name="Floudas D."/>
            <person name="Binder M."/>
            <person name="Riley R."/>
            <person name="Barry K."/>
            <person name="Blanchette R.A."/>
            <person name="Henrissat B."/>
            <person name="Martinez A.T."/>
            <person name="Otillar R."/>
            <person name="Spatafora J.W."/>
            <person name="Yadav J.S."/>
            <person name="Aerts A."/>
            <person name="Benoit I."/>
            <person name="Boyd A."/>
            <person name="Carlson A."/>
            <person name="Copeland A."/>
            <person name="Coutinho P.M."/>
            <person name="de Vries R.P."/>
            <person name="Ferreira P."/>
            <person name="Findley K."/>
            <person name="Foster B."/>
            <person name="Gaskell J."/>
            <person name="Glotzer D."/>
            <person name="Gorecki P."/>
            <person name="Heitman J."/>
            <person name="Hesse C."/>
            <person name="Hori C."/>
            <person name="Igarashi K."/>
            <person name="Jurgens J.A."/>
            <person name="Kallen N."/>
            <person name="Kersten P."/>
            <person name="Kohler A."/>
            <person name="Kuees U."/>
            <person name="Kumar T.K.A."/>
            <person name="Kuo A."/>
            <person name="LaButti K."/>
            <person name="Larrondo L.F."/>
            <person name="Lindquist E."/>
            <person name="Ling A."/>
            <person name="Lombard V."/>
            <person name="Lucas S."/>
            <person name="Lundell T."/>
            <person name="Martin R."/>
            <person name="McLaughlin D.J."/>
            <person name="Morgenstern I."/>
            <person name="Morin E."/>
            <person name="Murat C."/>
            <person name="Nagy L.G."/>
            <person name="Nolan M."/>
            <person name="Ohm R.A."/>
            <person name="Patyshakuliyeva A."/>
            <person name="Rokas A."/>
            <person name="Ruiz-Duenas F.J."/>
            <person name="Sabat G."/>
            <person name="Salamov A."/>
            <person name="Samejima M."/>
            <person name="Schmutz J."/>
            <person name="Slot J.C."/>
            <person name="St John F."/>
            <person name="Stenlid J."/>
            <person name="Sun H."/>
            <person name="Sun S."/>
            <person name="Syed K."/>
            <person name="Tsang A."/>
            <person name="Wiebenga A."/>
            <person name="Young D."/>
            <person name="Pisabarro A."/>
            <person name="Eastwood D.C."/>
            <person name="Martin F."/>
            <person name="Cullen D."/>
            <person name="Grigoriev I.V."/>
            <person name="Hibbett D.S."/>
        </authorList>
    </citation>
    <scope>NUCLEOTIDE SEQUENCE [LARGE SCALE GENOMIC DNA]</scope>
    <source>
        <strain evidence="3">TFB10046</strain>
    </source>
</reference>
<accession>J0DBD4</accession>
<organism evidence="2 3">
    <name type="scientific">Auricularia subglabra (strain TFB-10046 / SS5)</name>
    <name type="common">White-rot fungus</name>
    <name type="synonym">Auricularia delicata (strain TFB10046)</name>
    <dbReference type="NCBI Taxonomy" id="717982"/>
    <lineage>
        <taxon>Eukaryota</taxon>
        <taxon>Fungi</taxon>
        <taxon>Dikarya</taxon>
        <taxon>Basidiomycota</taxon>
        <taxon>Agaricomycotina</taxon>
        <taxon>Agaricomycetes</taxon>
        <taxon>Auriculariales</taxon>
        <taxon>Auriculariaceae</taxon>
        <taxon>Auricularia</taxon>
    </lineage>
</organism>